<evidence type="ECO:0000256" key="3">
    <source>
        <dbReference type="ARBA" id="ARBA00022705"/>
    </source>
</evidence>
<dbReference type="CDD" id="cd20704">
    <property type="entry name" value="Orc3"/>
    <property type="match status" value="2"/>
</dbReference>
<gene>
    <name evidence="9" type="ORF">R1sor_007182</name>
</gene>
<dbReference type="PANTHER" id="PTHR12748">
    <property type="entry name" value="ORIGIN RECOGNITION COMPLEX SUBUNIT 3"/>
    <property type="match status" value="1"/>
</dbReference>
<comment type="caution">
    <text evidence="9">The sequence shown here is derived from an EMBL/GenBank/DDBJ whole genome shotgun (WGS) entry which is preliminary data.</text>
</comment>
<dbReference type="Pfam" id="PF18137">
    <property type="entry name" value="WHD_ORC"/>
    <property type="match status" value="1"/>
</dbReference>
<keyword evidence="3" id="KW-0235">DNA replication</keyword>
<dbReference type="InterPro" id="IPR045667">
    <property type="entry name" value="ORC3_N"/>
</dbReference>
<evidence type="ECO:0000256" key="4">
    <source>
        <dbReference type="ARBA" id="ARBA00023125"/>
    </source>
</evidence>
<dbReference type="GO" id="GO:0005634">
    <property type="term" value="C:nucleus"/>
    <property type="evidence" value="ECO:0007669"/>
    <property type="project" value="UniProtKB-SubCell"/>
</dbReference>
<dbReference type="EMBL" id="JBJQOH010000003">
    <property type="protein sequence ID" value="KAL3693531.1"/>
    <property type="molecule type" value="Genomic_DNA"/>
</dbReference>
<feature type="region of interest" description="Disordered" evidence="6">
    <location>
        <begin position="26"/>
        <end position="60"/>
    </location>
</feature>
<evidence type="ECO:0000256" key="5">
    <source>
        <dbReference type="ARBA" id="ARBA00023242"/>
    </source>
</evidence>
<keyword evidence="10" id="KW-1185">Reference proteome</keyword>
<evidence type="ECO:0000259" key="7">
    <source>
        <dbReference type="Pfam" id="PF07034"/>
    </source>
</evidence>
<dbReference type="PANTHER" id="PTHR12748:SF0">
    <property type="entry name" value="ORIGIN RECOGNITION COMPLEX SUBUNIT 3"/>
    <property type="match status" value="1"/>
</dbReference>
<evidence type="ECO:0000259" key="8">
    <source>
        <dbReference type="Pfam" id="PF18137"/>
    </source>
</evidence>
<dbReference type="GO" id="GO:0003677">
    <property type="term" value="F:DNA binding"/>
    <property type="evidence" value="ECO:0007669"/>
    <property type="project" value="UniProtKB-KW"/>
</dbReference>
<evidence type="ECO:0000313" key="10">
    <source>
        <dbReference type="Proteomes" id="UP001633002"/>
    </source>
</evidence>
<comment type="similarity">
    <text evidence="2">Belongs to the ORC3 family.</text>
</comment>
<keyword evidence="5" id="KW-0539">Nucleus</keyword>
<comment type="subcellular location">
    <subcellularLocation>
        <location evidence="1">Nucleus</location>
    </subcellularLocation>
</comment>
<accession>A0ABD3HRY4</accession>
<proteinExistence type="inferred from homology"/>
<evidence type="ECO:0000256" key="6">
    <source>
        <dbReference type="SAM" id="MobiDB-lite"/>
    </source>
</evidence>
<dbReference type="GO" id="GO:0006260">
    <property type="term" value="P:DNA replication"/>
    <property type="evidence" value="ECO:0007669"/>
    <property type="project" value="UniProtKB-KW"/>
</dbReference>
<sequence length="793" mass="88348">MDHLDDGDLDENQLQACFLLHQGAPRASKCGSQSPRRKAGKKENTSDVKPENDSAGLPSVLGEPPSYGLLRWQAFNAVWGRIQKLVEDIVEGEYHETFVAVQQWICNRQFSDAQLSVYHSARLVSNGSIDPCLAASWPVDSASWGKQLHTALVFLGGINPSDHWRTFNALALHLKAHNCHVAHLTSVDFLFKAGVSGPVRSLFRQLINIDPETTDMEILAAWHKEAENQGLPIAIIIEGPESCDAKILSEFLVLLSEWIAELPLVLIMGMSTAEDAIRRLLPASTLARLHLWRFTLTEPRKLLELIIRAILIESFCAFELSHEVALFLCFYFEGHDHSVTSVMRSLKIACVEHFWKEPMSFLCNSLLTANSKENLEEQCAGLPDVLLSHVNSFPSLKGNPVLGGIDTLSSERMASSLWQLRPQKRMWGIVFQCLSALGKYAGFSFWDMLCAVLQWVTKRSTAHDTDEKLGPLEKVVSRLRDMTGSSLRSTLEEWQKATVYDKELNAEVSQILLEMSNSTPGEANRLAATSLPVKSQSLDGGGVKTDASHSLKPCVLSRSALRRIGQQRTPGISQVGEVTVNKRAEDLLRRVLREHLKPPESRPFHEIFCFKDVHVLKQALAGETRRKVHMDLLNSQKALKCDCCPADGDLSSSLHDTTLAYILSQEYGDLVRVHNWYQAFAATCDPKVQVAGDAEQGDSLTPRKGRSRKSMDLPLDGEGSVKKKRGRPRKSLDTCLENGTEEKQPEVLVENRVQEENAAIQARFTRAATELQIVGLVQMPKKGNSETVRRICI</sequence>
<organism evidence="9 10">
    <name type="scientific">Riccia sorocarpa</name>
    <dbReference type="NCBI Taxonomy" id="122646"/>
    <lineage>
        <taxon>Eukaryota</taxon>
        <taxon>Viridiplantae</taxon>
        <taxon>Streptophyta</taxon>
        <taxon>Embryophyta</taxon>
        <taxon>Marchantiophyta</taxon>
        <taxon>Marchantiopsida</taxon>
        <taxon>Marchantiidae</taxon>
        <taxon>Marchantiales</taxon>
        <taxon>Ricciaceae</taxon>
        <taxon>Riccia</taxon>
    </lineage>
</organism>
<dbReference type="InterPro" id="IPR020795">
    <property type="entry name" value="ORC3"/>
</dbReference>
<dbReference type="Proteomes" id="UP001633002">
    <property type="component" value="Unassembled WGS sequence"/>
</dbReference>
<feature type="domain" description="Origin recognition complex subunit 3 N-terminal" evidence="7">
    <location>
        <begin position="62"/>
        <end position="362"/>
    </location>
</feature>
<dbReference type="Pfam" id="PF07034">
    <property type="entry name" value="ORC3_N"/>
    <property type="match status" value="1"/>
</dbReference>
<dbReference type="AlphaFoldDB" id="A0ABD3HRY4"/>
<reference evidence="9 10" key="1">
    <citation type="submission" date="2024-09" db="EMBL/GenBank/DDBJ databases">
        <title>Chromosome-scale assembly of Riccia sorocarpa.</title>
        <authorList>
            <person name="Paukszto L."/>
        </authorList>
    </citation>
    <scope>NUCLEOTIDE SEQUENCE [LARGE SCALE GENOMIC DNA]</scope>
    <source>
        <strain evidence="9">LP-2024</strain>
        <tissue evidence="9">Aerial parts of the thallus</tissue>
    </source>
</reference>
<feature type="domain" description="Origin recognition complex subunit 3 winged helix C-terminal" evidence="8">
    <location>
        <begin position="625"/>
        <end position="791"/>
    </location>
</feature>
<feature type="region of interest" description="Disordered" evidence="6">
    <location>
        <begin position="693"/>
        <end position="743"/>
    </location>
</feature>
<evidence type="ECO:0000256" key="1">
    <source>
        <dbReference type="ARBA" id="ARBA00004123"/>
    </source>
</evidence>
<name>A0ABD3HRY4_9MARC</name>
<evidence type="ECO:0000256" key="2">
    <source>
        <dbReference type="ARBA" id="ARBA00010977"/>
    </source>
</evidence>
<feature type="compositionally biased region" description="Basic and acidic residues" evidence="6">
    <location>
        <begin position="41"/>
        <end position="52"/>
    </location>
</feature>
<evidence type="ECO:0008006" key="11">
    <source>
        <dbReference type="Google" id="ProtNLM"/>
    </source>
</evidence>
<dbReference type="InterPro" id="IPR040855">
    <property type="entry name" value="ORC_WH_C"/>
</dbReference>
<keyword evidence="4" id="KW-0238">DNA-binding</keyword>
<protein>
    <recommendedName>
        <fullName evidence="11">Origin recognition complex subunit 3</fullName>
    </recommendedName>
</protein>
<evidence type="ECO:0000313" key="9">
    <source>
        <dbReference type="EMBL" id="KAL3693531.1"/>
    </source>
</evidence>